<keyword evidence="2" id="KW-1185">Reference proteome</keyword>
<organism evidence="1 2">
    <name type="scientific">Necator americanus</name>
    <name type="common">Human hookworm</name>
    <dbReference type="NCBI Taxonomy" id="51031"/>
    <lineage>
        <taxon>Eukaryota</taxon>
        <taxon>Metazoa</taxon>
        <taxon>Ecdysozoa</taxon>
        <taxon>Nematoda</taxon>
        <taxon>Chromadorea</taxon>
        <taxon>Rhabditida</taxon>
        <taxon>Rhabditina</taxon>
        <taxon>Rhabditomorpha</taxon>
        <taxon>Strongyloidea</taxon>
        <taxon>Ancylostomatidae</taxon>
        <taxon>Bunostominae</taxon>
        <taxon>Necator</taxon>
    </lineage>
</organism>
<reference evidence="1 2" key="1">
    <citation type="submission" date="2023-08" db="EMBL/GenBank/DDBJ databases">
        <title>A Necator americanus chromosomal reference genome.</title>
        <authorList>
            <person name="Ilik V."/>
            <person name="Petrzelkova K.J."/>
            <person name="Pardy F."/>
            <person name="Fuh T."/>
            <person name="Niatou-Singa F.S."/>
            <person name="Gouil Q."/>
            <person name="Baker L."/>
            <person name="Ritchie M.E."/>
            <person name="Jex A.R."/>
            <person name="Gazzola D."/>
            <person name="Li H."/>
            <person name="Toshio Fujiwara R."/>
            <person name="Zhan B."/>
            <person name="Aroian R.V."/>
            <person name="Pafco B."/>
            <person name="Schwarz E.M."/>
        </authorList>
    </citation>
    <scope>NUCLEOTIDE SEQUENCE [LARGE SCALE GENOMIC DNA]</scope>
    <source>
        <strain evidence="1 2">Aroian</strain>
        <tissue evidence="1">Whole animal</tissue>
    </source>
</reference>
<proteinExistence type="predicted"/>
<dbReference type="EMBL" id="JAVFWL010000006">
    <property type="protein sequence ID" value="KAK6761557.1"/>
    <property type="molecule type" value="Genomic_DNA"/>
</dbReference>
<comment type="caution">
    <text evidence="1">The sequence shown here is derived from an EMBL/GenBank/DDBJ whole genome shotgun (WGS) entry which is preliminary data.</text>
</comment>
<evidence type="ECO:0000313" key="2">
    <source>
        <dbReference type="Proteomes" id="UP001303046"/>
    </source>
</evidence>
<gene>
    <name evidence="1" type="primary">Necator_chrX.g22740</name>
    <name evidence="1" type="ORF">RB195_022577</name>
</gene>
<evidence type="ECO:0000313" key="1">
    <source>
        <dbReference type="EMBL" id="KAK6761557.1"/>
    </source>
</evidence>
<protein>
    <submittedName>
        <fullName evidence="1">Uncharacterized protein</fullName>
    </submittedName>
</protein>
<dbReference type="Proteomes" id="UP001303046">
    <property type="component" value="Unassembled WGS sequence"/>
</dbReference>
<sequence length="111" mass="13007">MDNIDEELDRLVEHLRDCTRKERRAEVLAEAAEVGKIIRYASRDFADCKSKMTSILNPKGTTISSRRDMEKIIYDFYSDFFDSHVHLPPHYLREDGHVRRTAHKGTSRVLQ</sequence>
<name>A0ABR1EFT7_NECAM</name>
<accession>A0ABR1EFT7</accession>